<name>A0A1U7CLC0_9BACT</name>
<dbReference type="AlphaFoldDB" id="A0A1U7CLC0"/>
<dbReference type="PANTHER" id="PTHR21310">
    <property type="entry name" value="AMINOGLYCOSIDE PHOSPHOTRANSFERASE-RELATED-RELATED"/>
    <property type="match status" value="1"/>
</dbReference>
<dbReference type="InterPro" id="IPR051678">
    <property type="entry name" value="AGP_Transferase"/>
</dbReference>
<dbReference type="SUPFAM" id="SSF56112">
    <property type="entry name" value="Protein kinase-like (PK-like)"/>
    <property type="match status" value="1"/>
</dbReference>
<sequence>MRYSSLIYYVRAPDSTEIGMNRMLGRPPDLSLSSKLREVLMAALEGASADRDALAAIACRHGLALVGEIEVNDIGLDFRAAFATDEAGAAWVLRVPRRPDVLPRAENEARVLGLVKGRLPVEVPDWRIYSPELIAYPRLAGTTAVTVDPATKEPTWNIDKESPVFAESFGRTLAALHGVDPAEAVAAGLKSSSSEEARRAFADDLDRVNREIGISDDLWLRWRGWLDDDASWPPFSALVHGDLHVGHIVVDEASRATGVLDWTEAEVSDPAIDFVFHLMAFGEPGLDRLLTEYEEAGGRTWPSIRGHIAERLSAFPVKYALFALMSGLDEHLDAVRPQLGLDV</sequence>
<evidence type="ECO:0000259" key="1">
    <source>
        <dbReference type="Pfam" id="PF01636"/>
    </source>
</evidence>
<feature type="domain" description="Aminoglycoside phosphotransferase" evidence="1">
    <location>
        <begin position="69"/>
        <end position="306"/>
    </location>
</feature>
<accession>A0A1U7CLC0</accession>
<dbReference type="CDD" id="cd05152">
    <property type="entry name" value="MPH2"/>
    <property type="match status" value="1"/>
</dbReference>
<proteinExistence type="predicted"/>
<dbReference type="Proteomes" id="UP000186309">
    <property type="component" value="Chromosome"/>
</dbReference>
<dbReference type="InterPro" id="IPR011009">
    <property type="entry name" value="Kinase-like_dom_sf"/>
</dbReference>
<evidence type="ECO:0000313" key="3">
    <source>
        <dbReference type="Proteomes" id="UP000186309"/>
    </source>
</evidence>
<dbReference type="InterPro" id="IPR002575">
    <property type="entry name" value="Aminoglycoside_PTrfase"/>
</dbReference>
<dbReference type="Pfam" id="PF01636">
    <property type="entry name" value="APH"/>
    <property type="match status" value="1"/>
</dbReference>
<organism evidence="2 3">
    <name type="scientific">Paludisphaera borealis</name>
    <dbReference type="NCBI Taxonomy" id="1387353"/>
    <lineage>
        <taxon>Bacteria</taxon>
        <taxon>Pseudomonadati</taxon>
        <taxon>Planctomycetota</taxon>
        <taxon>Planctomycetia</taxon>
        <taxon>Isosphaerales</taxon>
        <taxon>Isosphaeraceae</taxon>
        <taxon>Paludisphaera</taxon>
    </lineage>
</organism>
<evidence type="ECO:0000313" key="2">
    <source>
        <dbReference type="EMBL" id="APW59707.1"/>
    </source>
</evidence>
<dbReference type="PANTHER" id="PTHR21310:SF15">
    <property type="entry name" value="AMINOGLYCOSIDE PHOSPHOTRANSFERASE DOMAIN-CONTAINING PROTEIN"/>
    <property type="match status" value="1"/>
</dbReference>
<protein>
    <recommendedName>
        <fullName evidence="1">Aminoglycoside phosphotransferase domain-containing protein</fullName>
    </recommendedName>
</protein>
<dbReference type="KEGG" id="pbor:BSF38_01138"/>
<gene>
    <name evidence="2" type="ORF">BSF38_01138</name>
</gene>
<dbReference type="Gene3D" id="3.90.1200.10">
    <property type="match status" value="1"/>
</dbReference>
<keyword evidence="3" id="KW-1185">Reference proteome</keyword>
<dbReference type="EMBL" id="CP019082">
    <property type="protein sequence ID" value="APW59707.1"/>
    <property type="molecule type" value="Genomic_DNA"/>
</dbReference>
<dbReference type="Gene3D" id="3.30.200.20">
    <property type="entry name" value="Phosphorylase Kinase, domain 1"/>
    <property type="match status" value="1"/>
</dbReference>
<reference evidence="3" key="1">
    <citation type="submission" date="2016-12" db="EMBL/GenBank/DDBJ databases">
        <title>Comparative genomics of four Isosphaeraceae planctomycetes: a common pool of plasmids and glycoside hydrolase genes.</title>
        <authorList>
            <person name="Ivanova A."/>
        </authorList>
    </citation>
    <scope>NUCLEOTIDE SEQUENCE [LARGE SCALE GENOMIC DNA]</scope>
    <source>
        <strain evidence="3">PX4</strain>
    </source>
</reference>